<dbReference type="AlphaFoldDB" id="A0A8J6J9K3"/>
<reference evidence="5" key="1">
    <citation type="submission" date="2020-08" db="EMBL/GenBank/DDBJ databases">
        <title>Genome public.</title>
        <authorList>
            <person name="Liu C."/>
            <person name="Sun Q."/>
        </authorList>
    </citation>
    <scope>NUCLEOTIDE SEQUENCE</scope>
    <source>
        <strain evidence="5">NSJ-52</strain>
    </source>
</reference>
<gene>
    <name evidence="5" type="ORF">H8S62_03900</name>
</gene>
<evidence type="ECO:0000256" key="1">
    <source>
        <dbReference type="SAM" id="SignalP"/>
    </source>
</evidence>
<dbReference type="Pfam" id="PF21027">
    <property type="entry name" value="Sde0182_C"/>
    <property type="match status" value="1"/>
</dbReference>
<dbReference type="EMBL" id="JACOPQ010000002">
    <property type="protein sequence ID" value="MBC5736153.1"/>
    <property type="molecule type" value="Genomic_DNA"/>
</dbReference>
<evidence type="ECO:0000313" key="6">
    <source>
        <dbReference type="Proteomes" id="UP000607645"/>
    </source>
</evidence>
<keyword evidence="1" id="KW-0732">Signal</keyword>
<feature type="signal peptide" evidence="1">
    <location>
        <begin position="1"/>
        <end position="26"/>
    </location>
</feature>
<evidence type="ECO:0000313" key="5">
    <source>
        <dbReference type="EMBL" id="MBC5736153.1"/>
    </source>
</evidence>
<dbReference type="Gene3D" id="3.30.457.10">
    <property type="entry name" value="Copper amine oxidase-like, N-terminal domain"/>
    <property type="match status" value="1"/>
</dbReference>
<protein>
    <submittedName>
        <fullName evidence="5">DUF1593 domain-containing protein</fullName>
    </submittedName>
</protein>
<dbReference type="InterPro" id="IPR036582">
    <property type="entry name" value="Mao_N_sf"/>
</dbReference>
<sequence>MKKHGKKVMACALAAAMLLGTGGALAAQSQVQGVRNSDVKVTVDGKKVELKDVKGNPVDPIIVDGTTYLPVRAVSEANGLKVNWDAGGSEVKLVTKDAAAPVKLAEKVDKSTQPRIIITTDLEVDDINGVLLSVMYATDYDLAGIVWTAGMFHFNGDGEHTLAEVTPNYKCEATTAGGTVENAGQLTSFRPVDPGLLTRLIEVNYASDYQYLSKNDPNYPTPEYLLSIAKTGNIAFEGDYRFETEGSELIEACILDDDPRPLYIMHWGGINTTVRALMSIYEDYHNTDQWEAVLAKVVDKVRFIGSGEDNCRADSKIDELFPGLKDSEWTGFGNYGQYFSAAQASEDLLPYYQGEYLTEAFKFGHGQLMGAFHLMNDGQVLYGEPLIYQYGLLNYVDWGGAGKEGWGPQALSSFPRVELDQFDWMCCQFGCGSFIDIGLRQGVKNSNNHYVQVLFDELAARADWAVCAPEDCNHAPVVSADKPDCTAKAGETVTLTGSAADPDSDKLNVSWWVPGNACTYQDGEAAGLEVSVTDTWSAQFTVPRDAESGDIFVVNMEVTDEAERPMTRFAQFIITVTK</sequence>
<feature type="domain" description="Copper amine oxidase-like N-terminal" evidence="3">
    <location>
        <begin position="57"/>
        <end position="93"/>
    </location>
</feature>
<dbReference type="InterPro" id="IPR013783">
    <property type="entry name" value="Ig-like_fold"/>
</dbReference>
<dbReference type="Gene3D" id="2.60.40.10">
    <property type="entry name" value="Immunoglobulins"/>
    <property type="match status" value="1"/>
</dbReference>
<dbReference type="Pfam" id="PF07632">
    <property type="entry name" value="Sde182_NH-like"/>
    <property type="match status" value="1"/>
</dbReference>
<dbReference type="InterPro" id="IPR011483">
    <property type="entry name" value="Sde182_NH-like"/>
</dbReference>
<keyword evidence="6" id="KW-1185">Reference proteome</keyword>
<organism evidence="5 6">
    <name type="scientific">Lawsonibacter faecis</name>
    <dbReference type="NCBI Taxonomy" id="2763052"/>
    <lineage>
        <taxon>Bacteria</taxon>
        <taxon>Bacillati</taxon>
        <taxon>Bacillota</taxon>
        <taxon>Clostridia</taxon>
        <taxon>Eubacteriales</taxon>
        <taxon>Oscillospiraceae</taxon>
        <taxon>Lawsonibacter</taxon>
    </lineage>
</organism>
<comment type="caution">
    <text evidence="5">The sequence shown here is derived from an EMBL/GenBank/DDBJ whole genome shotgun (WGS) entry which is preliminary data.</text>
</comment>
<feature type="chain" id="PRO_5035210668" evidence="1">
    <location>
        <begin position="27"/>
        <end position="578"/>
    </location>
</feature>
<dbReference type="Proteomes" id="UP000607645">
    <property type="component" value="Unassembled WGS sequence"/>
</dbReference>
<dbReference type="SUPFAM" id="SSF55383">
    <property type="entry name" value="Copper amine oxidase, domain N"/>
    <property type="match status" value="1"/>
</dbReference>
<evidence type="ECO:0000259" key="4">
    <source>
        <dbReference type="Pfam" id="PF21027"/>
    </source>
</evidence>
<dbReference type="Pfam" id="PF07833">
    <property type="entry name" value="Cu_amine_oxidN1"/>
    <property type="match status" value="1"/>
</dbReference>
<feature type="domain" description="Cellulose-binding Sde182 nucleoside hydrolase-like" evidence="2">
    <location>
        <begin position="115"/>
        <end position="372"/>
    </location>
</feature>
<name>A0A8J6J9K3_9FIRM</name>
<accession>A0A8J6J9K3</accession>
<dbReference type="InterPro" id="IPR048527">
    <property type="entry name" value="Sde182_C"/>
</dbReference>
<feature type="domain" description="Cellulose-binding Sde182 C-terminal" evidence="4">
    <location>
        <begin position="492"/>
        <end position="576"/>
    </location>
</feature>
<evidence type="ECO:0000259" key="2">
    <source>
        <dbReference type="Pfam" id="PF07632"/>
    </source>
</evidence>
<dbReference type="InterPro" id="IPR012854">
    <property type="entry name" value="Cu_amine_oxidase-like_N"/>
</dbReference>
<dbReference type="RefSeq" id="WP_186918528.1">
    <property type="nucleotide sequence ID" value="NZ_JACOPQ010000002.1"/>
</dbReference>
<dbReference type="Gene3D" id="3.90.245.10">
    <property type="entry name" value="Ribonucleoside hydrolase-like"/>
    <property type="match status" value="1"/>
</dbReference>
<proteinExistence type="predicted"/>
<dbReference type="GO" id="GO:0016799">
    <property type="term" value="F:hydrolase activity, hydrolyzing N-glycosyl compounds"/>
    <property type="evidence" value="ECO:0007669"/>
    <property type="project" value="InterPro"/>
</dbReference>
<dbReference type="InterPro" id="IPR036452">
    <property type="entry name" value="Ribo_hydro-like"/>
</dbReference>
<evidence type="ECO:0000259" key="3">
    <source>
        <dbReference type="Pfam" id="PF07833"/>
    </source>
</evidence>